<gene>
    <name evidence="15" type="ORF">GCM10011348_21050</name>
</gene>
<keyword evidence="8" id="KW-0408">Iron</keyword>
<keyword evidence="4" id="KW-0227">DNA damage</keyword>
<dbReference type="InterPro" id="IPR027417">
    <property type="entry name" value="P-loop_NTPase"/>
</dbReference>
<name>A0A918DRX6_9GAMM</name>
<dbReference type="SUPFAM" id="SSF52540">
    <property type="entry name" value="P-loop containing nucleoside triphosphate hydrolases"/>
    <property type="match status" value="1"/>
</dbReference>
<evidence type="ECO:0000256" key="13">
    <source>
        <dbReference type="ARBA" id="ARBA00038058"/>
    </source>
</evidence>
<dbReference type="Gene3D" id="1.10.30.20">
    <property type="entry name" value="Bacterial XPD DNA helicase, FeS cluster domain"/>
    <property type="match status" value="1"/>
</dbReference>
<dbReference type="Proteomes" id="UP000599578">
    <property type="component" value="Unassembled WGS sequence"/>
</dbReference>
<keyword evidence="11" id="KW-0234">DNA repair</keyword>
<dbReference type="GO" id="GO:0005524">
    <property type="term" value="F:ATP binding"/>
    <property type="evidence" value="ECO:0007669"/>
    <property type="project" value="UniProtKB-KW"/>
</dbReference>
<keyword evidence="16" id="KW-1185">Reference proteome</keyword>
<dbReference type="AlphaFoldDB" id="A0A918DRX6"/>
<keyword evidence="5" id="KW-0378">Hydrolase</keyword>
<evidence type="ECO:0000256" key="11">
    <source>
        <dbReference type="ARBA" id="ARBA00023204"/>
    </source>
</evidence>
<evidence type="ECO:0000313" key="16">
    <source>
        <dbReference type="Proteomes" id="UP000599578"/>
    </source>
</evidence>
<evidence type="ECO:0000256" key="9">
    <source>
        <dbReference type="ARBA" id="ARBA00023014"/>
    </source>
</evidence>
<dbReference type="GO" id="GO:0016818">
    <property type="term" value="F:hydrolase activity, acting on acid anhydrides, in phosphorus-containing anhydrides"/>
    <property type="evidence" value="ECO:0007669"/>
    <property type="project" value="InterPro"/>
</dbReference>
<evidence type="ECO:0000313" key="15">
    <source>
        <dbReference type="EMBL" id="GGO81627.1"/>
    </source>
</evidence>
<dbReference type="SMART" id="SM00488">
    <property type="entry name" value="DEXDc2"/>
    <property type="match status" value="1"/>
</dbReference>
<dbReference type="PANTHER" id="PTHR11472:SF34">
    <property type="entry name" value="REGULATOR OF TELOMERE ELONGATION HELICASE 1"/>
    <property type="match status" value="1"/>
</dbReference>
<dbReference type="EMBL" id="BMLT01000005">
    <property type="protein sequence ID" value="GGO81627.1"/>
    <property type="molecule type" value="Genomic_DNA"/>
</dbReference>
<sequence length="767" mass="85730">MRIAVRTLCEFAARTGSLDHRYTPSPTAEEGIEGHARVQASRGDGYQAELPLSGECRGLLLSGRADGYDPARNRLEEIKTHRGDLSRLSEAQQALHRAQLRVYGALLCARDGLESLELALIYYDIGKDRETERSEQQSAAQLQGFLDELCLAYRDWAEAESAHRAARDAALQKLRFPYREFRHGQRQLSESVYKAASTGRALMLQAPTGIGKTLGTLYPTLMALPRRSIDRVFYLTARNTGRQLALDAILQLAGTQPEPVPLRVLELSAREHACEHPDLACHGDSCPLAQGFFDRLPAARQEAAGAREPLDRGRLRELALKHDICPYFLGQEMARWSDLVVADLNHFFDRQALLHALTKQNDWKAALLIDEAHNLIDRARGMYSTELDQQRLLQLKRTAPAALKKPLDSLARQWNALLREHGMNDETGATKQLAELPKELNGALQGLVSAIGDYLAEHPADAALQELLFEAVGYLRLAERFGDHSLAQLSRAGRGKARLSIRNLVPADFLAERFAAAHSSTLFSATLSPPFYHRDLLGLPADTVWQEVESPFAADQLEARFETAVSTRFRDRQASIEPIARILDAQFRAQPGNYLAYFSSFAYLDAVYERLQQDAPELPLWRQSSGMSQQARQDFLDRFDDSGQGIGFAVLGGAFAEGIDLPGERLIGAFVATLGLPPFDDWHEELRARLQRRFGRGYDYAYLYPGMQKVVQAAGRVIRTPEDRGTVILIDDRFARPEVRSLLPAWWQIPARLVGAHSVGDPFRHRG</sequence>
<dbReference type="Gene3D" id="3.90.320.10">
    <property type="match status" value="1"/>
</dbReference>
<dbReference type="GO" id="GO:0003677">
    <property type="term" value="F:DNA binding"/>
    <property type="evidence" value="ECO:0007669"/>
    <property type="project" value="UniProtKB-KW"/>
</dbReference>
<dbReference type="Gene3D" id="1.10.275.40">
    <property type="match status" value="1"/>
</dbReference>
<comment type="caution">
    <text evidence="15">The sequence shown here is derived from an EMBL/GenBank/DDBJ whole genome shotgun (WGS) entry which is preliminary data.</text>
</comment>
<evidence type="ECO:0000256" key="6">
    <source>
        <dbReference type="ARBA" id="ARBA00022806"/>
    </source>
</evidence>
<dbReference type="InterPro" id="IPR011604">
    <property type="entry name" value="PDDEXK-like_dom_sf"/>
</dbReference>
<keyword evidence="1" id="KW-0004">4Fe-4S</keyword>
<evidence type="ECO:0000256" key="4">
    <source>
        <dbReference type="ARBA" id="ARBA00022763"/>
    </source>
</evidence>
<dbReference type="GO" id="GO:0006281">
    <property type="term" value="P:DNA repair"/>
    <property type="evidence" value="ECO:0007669"/>
    <property type="project" value="UniProtKB-KW"/>
</dbReference>
<dbReference type="Pfam" id="PF06733">
    <property type="entry name" value="DEAD_2"/>
    <property type="match status" value="1"/>
</dbReference>
<dbReference type="Pfam" id="PF13307">
    <property type="entry name" value="Helicase_C_2"/>
    <property type="match status" value="1"/>
</dbReference>
<evidence type="ECO:0000256" key="1">
    <source>
        <dbReference type="ARBA" id="ARBA00022485"/>
    </source>
</evidence>
<dbReference type="GO" id="GO:0046872">
    <property type="term" value="F:metal ion binding"/>
    <property type="evidence" value="ECO:0007669"/>
    <property type="project" value="UniProtKB-KW"/>
</dbReference>
<dbReference type="InterPro" id="IPR006554">
    <property type="entry name" value="Helicase-like_DEXD_c2"/>
</dbReference>
<dbReference type="GO" id="GO:0051539">
    <property type="term" value="F:4 iron, 4 sulfur cluster binding"/>
    <property type="evidence" value="ECO:0007669"/>
    <property type="project" value="UniProtKB-KW"/>
</dbReference>
<dbReference type="PROSITE" id="PS51193">
    <property type="entry name" value="HELICASE_ATP_BIND_2"/>
    <property type="match status" value="1"/>
</dbReference>
<dbReference type="InterPro" id="IPR042493">
    <property type="entry name" value="XPD_DNA_FeS"/>
</dbReference>
<dbReference type="Gene3D" id="3.40.50.300">
    <property type="entry name" value="P-loop containing nucleotide triphosphate hydrolases"/>
    <property type="match status" value="2"/>
</dbReference>
<comment type="similarity">
    <text evidence="13">Belongs to the helicase family. DinG subfamily.</text>
</comment>
<dbReference type="PANTHER" id="PTHR11472">
    <property type="entry name" value="DNA REPAIR DEAD HELICASE RAD3/XP-D SUBFAMILY MEMBER"/>
    <property type="match status" value="1"/>
</dbReference>
<evidence type="ECO:0000256" key="7">
    <source>
        <dbReference type="ARBA" id="ARBA00022840"/>
    </source>
</evidence>
<proteinExistence type="inferred from homology"/>
<evidence type="ECO:0000256" key="2">
    <source>
        <dbReference type="ARBA" id="ARBA00022723"/>
    </source>
</evidence>
<evidence type="ECO:0000256" key="10">
    <source>
        <dbReference type="ARBA" id="ARBA00023125"/>
    </source>
</evidence>
<dbReference type="RefSeq" id="WP_188860560.1">
    <property type="nucleotide sequence ID" value="NZ_BMLT01000005.1"/>
</dbReference>
<dbReference type="InterPro" id="IPR045028">
    <property type="entry name" value="DinG/Rad3-like"/>
</dbReference>
<evidence type="ECO:0000256" key="12">
    <source>
        <dbReference type="ARBA" id="ARBA00023235"/>
    </source>
</evidence>
<evidence type="ECO:0000259" key="14">
    <source>
        <dbReference type="PROSITE" id="PS51193"/>
    </source>
</evidence>
<keyword evidence="7" id="KW-0067">ATP-binding</keyword>
<evidence type="ECO:0000256" key="8">
    <source>
        <dbReference type="ARBA" id="ARBA00023004"/>
    </source>
</evidence>
<reference evidence="15 16" key="1">
    <citation type="journal article" date="2014" name="Int. J. Syst. Evol. Microbiol.">
        <title>Complete genome sequence of Corynebacterium casei LMG S-19264T (=DSM 44701T), isolated from a smear-ripened cheese.</title>
        <authorList>
            <consortium name="US DOE Joint Genome Institute (JGI-PGF)"/>
            <person name="Walter F."/>
            <person name="Albersmeier A."/>
            <person name="Kalinowski J."/>
            <person name="Ruckert C."/>
        </authorList>
    </citation>
    <scope>NUCLEOTIDE SEQUENCE [LARGE SCALE GENOMIC DNA]</scope>
    <source>
        <strain evidence="15 16">CGMCC 1.7286</strain>
    </source>
</reference>
<organism evidence="15 16">
    <name type="scientific">Marinobacterium nitratireducens</name>
    <dbReference type="NCBI Taxonomy" id="518897"/>
    <lineage>
        <taxon>Bacteria</taxon>
        <taxon>Pseudomonadati</taxon>
        <taxon>Pseudomonadota</taxon>
        <taxon>Gammaproteobacteria</taxon>
        <taxon>Oceanospirillales</taxon>
        <taxon>Oceanospirillaceae</taxon>
        <taxon>Marinobacterium</taxon>
    </lineage>
</organism>
<keyword evidence="10" id="KW-0238">DNA-binding</keyword>
<keyword evidence="9" id="KW-0411">Iron-sulfur</keyword>
<keyword evidence="12" id="KW-0413">Isomerase</keyword>
<evidence type="ECO:0000256" key="5">
    <source>
        <dbReference type="ARBA" id="ARBA00022801"/>
    </source>
</evidence>
<dbReference type="InterPro" id="IPR006555">
    <property type="entry name" value="ATP-dep_Helicase_C"/>
</dbReference>
<keyword evidence="3" id="KW-0547">Nucleotide-binding</keyword>
<dbReference type="GO" id="GO:0003678">
    <property type="term" value="F:DNA helicase activity"/>
    <property type="evidence" value="ECO:0007669"/>
    <property type="project" value="InterPro"/>
</dbReference>
<keyword evidence="2" id="KW-0479">Metal-binding</keyword>
<feature type="domain" description="Helicase ATP-binding" evidence="14">
    <location>
        <begin position="171"/>
        <end position="434"/>
    </location>
</feature>
<dbReference type="InterPro" id="IPR010614">
    <property type="entry name" value="RAD3-like_helicase_DEAD"/>
</dbReference>
<keyword evidence="6" id="KW-0347">Helicase</keyword>
<accession>A0A918DRX6</accession>
<dbReference type="SMART" id="SM00491">
    <property type="entry name" value="HELICc2"/>
    <property type="match status" value="1"/>
</dbReference>
<protein>
    <recommendedName>
        <fullName evidence="14">Helicase ATP-binding domain-containing protein</fullName>
    </recommendedName>
</protein>
<dbReference type="InterPro" id="IPR014013">
    <property type="entry name" value="Helic_SF1/SF2_ATP-bd_DinG/Rad3"/>
</dbReference>
<evidence type="ECO:0000256" key="3">
    <source>
        <dbReference type="ARBA" id="ARBA00022741"/>
    </source>
</evidence>